<organism evidence="2 3">
    <name type="scientific">Vitis vinifera</name>
    <name type="common">Grape</name>
    <dbReference type="NCBI Taxonomy" id="29760"/>
    <lineage>
        <taxon>Eukaryota</taxon>
        <taxon>Viridiplantae</taxon>
        <taxon>Streptophyta</taxon>
        <taxon>Embryophyta</taxon>
        <taxon>Tracheophyta</taxon>
        <taxon>Spermatophyta</taxon>
        <taxon>Magnoliopsida</taxon>
        <taxon>eudicotyledons</taxon>
        <taxon>Gunneridae</taxon>
        <taxon>Pentapetalae</taxon>
        <taxon>rosids</taxon>
        <taxon>Vitales</taxon>
        <taxon>Vitaceae</taxon>
        <taxon>Viteae</taxon>
        <taxon>Vitis</taxon>
    </lineage>
</organism>
<name>A0A438DRE8_VITVI</name>
<protein>
    <recommendedName>
        <fullName evidence="1">Reverse transcriptase Ty1/copia-type domain-containing protein</fullName>
    </recommendedName>
</protein>
<dbReference type="EMBL" id="QGNW01001515">
    <property type="protein sequence ID" value="RVW38065.1"/>
    <property type="molecule type" value="Genomic_DNA"/>
</dbReference>
<evidence type="ECO:0000313" key="3">
    <source>
        <dbReference type="Proteomes" id="UP000288805"/>
    </source>
</evidence>
<gene>
    <name evidence="2" type="ORF">CK203_097269</name>
</gene>
<evidence type="ECO:0000313" key="2">
    <source>
        <dbReference type="EMBL" id="RVW38065.1"/>
    </source>
</evidence>
<sequence>MSLPPGFKERYGKIVILIGYVDDTILTDHDNVELEKLKRKLANDFEIKDLGTLKYFIGMEFARFKEGIFVNQHKNVLDLLGETGLLGCKVAKTLIEPNLKL</sequence>
<comment type="caution">
    <text evidence="2">The sequence shown here is derived from an EMBL/GenBank/DDBJ whole genome shotgun (WGS) entry which is preliminary data.</text>
</comment>
<proteinExistence type="predicted"/>
<dbReference type="InterPro" id="IPR013103">
    <property type="entry name" value="RVT_2"/>
</dbReference>
<dbReference type="Pfam" id="PF07727">
    <property type="entry name" value="RVT_2"/>
    <property type="match status" value="1"/>
</dbReference>
<dbReference type="AlphaFoldDB" id="A0A438DRE8"/>
<reference evidence="2 3" key="1">
    <citation type="journal article" date="2018" name="PLoS Genet.">
        <title>Population sequencing reveals clonal diversity and ancestral inbreeding in the grapevine cultivar Chardonnay.</title>
        <authorList>
            <person name="Roach M.J."/>
            <person name="Johnson D.L."/>
            <person name="Bohlmann J."/>
            <person name="van Vuuren H.J."/>
            <person name="Jones S.J."/>
            <person name="Pretorius I.S."/>
            <person name="Schmidt S.A."/>
            <person name="Borneman A.R."/>
        </authorList>
    </citation>
    <scope>NUCLEOTIDE SEQUENCE [LARGE SCALE GENOMIC DNA]</scope>
    <source>
        <strain evidence="3">cv. Chardonnay</strain>
        <tissue evidence="2">Leaf</tissue>
    </source>
</reference>
<accession>A0A438DRE8</accession>
<dbReference type="Proteomes" id="UP000288805">
    <property type="component" value="Unassembled WGS sequence"/>
</dbReference>
<evidence type="ECO:0000259" key="1">
    <source>
        <dbReference type="Pfam" id="PF07727"/>
    </source>
</evidence>
<feature type="domain" description="Reverse transcriptase Ty1/copia-type" evidence="1">
    <location>
        <begin position="12"/>
        <end position="93"/>
    </location>
</feature>